<feature type="compositionally biased region" description="Basic residues" evidence="1">
    <location>
        <begin position="14"/>
        <end position="23"/>
    </location>
</feature>
<organism evidence="2 3">
    <name type="scientific">Sphagnum jensenii</name>
    <dbReference type="NCBI Taxonomy" id="128206"/>
    <lineage>
        <taxon>Eukaryota</taxon>
        <taxon>Viridiplantae</taxon>
        <taxon>Streptophyta</taxon>
        <taxon>Embryophyta</taxon>
        <taxon>Bryophyta</taxon>
        <taxon>Sphagnophytina</taxon>
        <taxon>Sphagnopsida</taxon>
        <taxon>Sphagnales</taxon>
        <taxon>Sphagnaceae</taxon>
        <taxon>Sphagnum</taxon>
    </lineage>
</organism>
<feature type="region of interest" description="Disordered" evidence="1">
    <location>
        <begin position="1"/>
        <end position="75"/>
    </location>
</feature>
<gene>
    <name evidence="2" type="ORF">CSSPJE1EN1_LOCUS16317</name>
</gene>
<proteinExistence type="predicted"/>
<evidence type="ECO:0000313" key="2">
    <source>
        <dbReference type="EMBL" id="CAK9270839.1"/>
    </source>
</evidence>
<sequence length="75" mass="8107">MEPEKSPQKSPAKAMHKLQLRTRRSPENERTGEAELELGQGTKAQKAEEPGGKKKKGQENWTVPGSNPASSGPSP</sequence>
<keyword evidence="3" id="KW-1185">Reference proteome</keyword>
<accession>A0ABP0WWU6</accession>
<feature type="compositionally biased region" description="Low complexity" evidence="1">
    <location>
        <begin position="64"/>
        <end position="75"/>
    </location>
</feature>
<name>A0ABP0WWU6_9BRYO</name>
<dbReference type="EMBL" id="OZ020098">
    <property type="protein sequence ID" value="CAK9270839.1"/>
    <property type="molecule type" value="Genomic_DNA"/>
</dbReference>
<reference evidence="2" key="1">
    <citation type="submission" date="2024-02" db="EMBL/GenBank/DDBJ databases">
        <authorList>
            <consortium name="ELIXIR-Norway"/>
            <consortium name="Elixir Norway"/>
        </authorList>
    </citation>
    <scope>NUCLEOTIDE SEQUENCE</scope>
</reference>
<dbReference type="Proteomes" id="UP001497444">
    <property type="component" value="Chromosome 3"/>
</dbReference>
<evidence type="ECO:0000256" key="1">
    <source>
        <dbReference type="SAM" id="MobiDB-lite"/>
    </source>
</evidence>
<feature type="compositionally biased region" description="Basic and acidic residues" evidence="1">
    <location>
        <begin position="24"/>
        <end position="33"/>
    </location>
</feature>
<evidence type="ECO:0000313" key="3">
    <source>
        <dbReference type="Proteomes" id="UP001497444"/>
    </source>
</evidence>
<protein>
    <submittedName>
        <fullName evidence="2">Uncharacterized protein</fullName>
    </submittedName>
</protein>